<dbReference type="PIRSF" id="PIRSF006809">
    <property type="entry name" value="GTP-binding_hflX_prd"/>
    <property type="match status" value="1"/>
</dbReference>
<comment type="subcellular location">
    <subcellularLocation>
        <location evidence="6">Cytoplasm</location>
    </subcellularLocation>
    <text evidence="6">May associate with membranes.</text>
</comment>
<feature type="binding site" evidence="8">
    <location>
        <position position="233"/>
    </location>
    <ligand>
        <name>Mg(2+)</name>
        <dbReference type="ChEBI" id="CHEBI:18420"/>
    </ligand>
</feature>
<feature type="binding site" evidence="7">
    <location>
        <begin position="206"/>
        <end position="213"/>
    </location>
    <ligand>
        <name>GTP</name>
        <dbReference type="ChEBI" id="CHEBI:37565"/>
    </ligand>
</feature>
<keyword evidence="12" id="KW-1185">Reference proteome</keyword>
<evidence type="ECO:0000256" key="8">
    <source>
        <dbReference type="PIRSR" id="PIRSR006809-2"/>
    </source>
</evidence>
<dbReference type="SUPFAM" id="SSF52540">
    <property type="entry name" value="P-loop containing nucleoside triphosphate hydrolases"/>
    <property type="match status" value="1"/>
</dbReference>
<evidence type="ECO:0000256" key="5">
    <source>
        <dbReference type="ARBA" id="ARBA00023134"/>
    </source>
</evidence>
<dbReference type="GO" id="GO:0005737">
    <property type="term" value="C:cytoplasm"/>
    <property type="evidence" value="ECO:0007669"/>
    <property type="project" value="UniProtKB-SubCell"/>
</dbReference>
<evidence type="ECO:0000313" key="11">
    <source>
        <dbReference type="EMBL" id="PSL51282.1"/>
    </source>
</evidence>
<comment type="similarity">
    <text evidence="6">Belongs to the TRAFAC class OBG-HflX-like GTPase superfamily. HflX GTPase family.</text>
</comment>
<evidence type="ECO:0000256" key="7">
    <source>
        <dbReference type="PIRSR" id="PIRSR006809-1"/>
    </source>
</evidence>
<protein>
    <recommendedName>
        <fullName evidence="6">GTPase HflX</fullName>
    </recommendedName>
    <alternativeName>
        <fullName evidence="6">GTP-binding protein HflX</fullName>
    </alternativeName>
</protein>
<dbReference type="PRINTS" id="PR00326">
    <property type="entry name" value="GTP1OBG"/>
</dbReference>
<feature type="binding site" evidence="8">
    <location>
        <position position="213"/>
    </location>
    <ligand>
        <name>Mg(2+)</name>
        <dbReference type="ChEBI" id="CHEBI:18420"/>
    </ligand>
</feature>
<gene>
    <name evidence="6" type="primary">hflX</name>
    <name evidence="11" type="ORF">B0H94_101192</name>
</gene>
<comment type="cofactor">
    <cofactor evidence="8">
        <name>Mg(2+)</name>
        <dbReference type="ChEBI" id="CHEBI:18420"/>
    </cofactor>
</comment>
<name>A0A2P8HYH0_9BACI</name>
<proteinExistence type="inferred from homology"/>
<dbReference type="InterPro" id="IPR027417">
    <property type="entry name" value="P-loop_NTPase"/>
</dbReference>
<evidence type="ECO:0000259" key="10">
    <source>
        <dbReference type="PROSITE" id="PS51705"/>
    </source>
</evidence>
<keyword evidence="9" id="KW-0175">Coiled coil</keyword>
<dbReference type="EMBL" id="PYAV01000001">
    <property type="protein sequence ID" value="PSL51282.1"/>
    <property type="molecule type" value="Genomic_DNA"/>
</dbReference>
<organism evidence="11 12">
    <name type="scientific">Salsuginibacillus halophilus</name>
    <dbReference type="NCBI Taxonomy" id="517424"/>
    <lineage>
        <taxon>Bacteria</taxon>
        <taxon>Bacillati</taxon>
        <taxon>Bacillota</taxon>
        <taxon>Bacilli</taxon>
        <taxon>Bacillales</taxon>
        <taxon>Bacillaceae</taxon>
        <taxon>Salsuginibacillus</taxon>
    </lineage>
</organism>
<dbReference type="OrthoDB" id="9812272at2"/>
<evidence type="ECO:0000256" key="3">
    <source>
        <dbReference type="ARBA" id="ARBA00022741"/>
    </source>
</evidence>
<dbReference type="Pfam" id="PF13167">
    <property type="entry name" value="GTP-bdg_N"/>
    <property type="match status" value="1"/>
</dbReference>
<feature type="binding site" evidence="7">
    <location>
        <begin position="231"/>
        <end position="235"/>
    </location>
    <ligand>
        <name>GTP</name>
        <dbReference type="ChEBI" id="CHEBI:37565"/>
    </ligand>
</feature>
<dbReference type="HAMAP" id="MF_00900">
    <property type="entry name" value="GTPase_HflX"/>
    <property type="match status" value="1"/>
</dbReference>
<dbReference type="PANTHER" id="PTHR10229:SF0">
    <property type="entry name" value="GTP-BINDING PROTEIN 6-RELATED"/>
    <property type="match status" value="1"/>
</dbReference>
<dbReference type="InterPro" id="IPR032305">
    <property type="entry name" value="GTP-bd_M"/>
</dbReference>
<evidence type="ECO:0000256" key="6">
    <source>
        <dbReference type="HAMAP-Rule" id="MF_00900"/>
    </source>
</evidence>
<comment type="subunit">
    <text evidence="6">Monomer. Associates with the 50S ribosomal subunit.</text>
</comment>
<keyword evidence="5 6" id="KW-0342">GTP-binding</keyword>
<evidence type="ECO:0000256" key="1">
    <source>
        <dbReference type="ARBA" id="ARBA00022490"/>
    </source>
</evidence>
<dbReference type="CDD" id="cd01878">
    <property type="entry name" value="HflX"/>
    <property type="match status" value="1"/>
</dbReference>
<reference evidence="11 12" key="1">
    <citation type="submission" date="2018-03" db="EMBL/GenBank/DDBJ databases">
        <title>Genomic Encyclopedia of Type Strains, Phase III (KMG-III): the genomes of soil and plant-associated and newly described type strains.</title>
        <authorList>
            <person name="Whitman W."/>
        </authorList>
    </citation>
    <scope>NUCLEOTIDE SEQUENCE [LARGE SCALE GENOMIC DNA]</scope>
    <source>
        <strain evidence="11 12">CGMCC 1.07653</strain>
    </source>
</reference>
<dbReference type="GO" id="GO:0043022">
    <property type="term" value="F:ribosome binding"/>
    <property type="evidence" value="ECO:0007669"/>
    <property type="project" value="TreeGrafter"/>
</dbReference>
<dbReference type="FunFam" id="3.40.50.11060:FF:000001">
    <property type="entry name" value="GTPase HflX"/>
    <property type="match status" value="1"/>
</dbReference>
<dbReference type="GO" id="GO:0003924">
    <property type="term" value="F:GTPase activity"/>
    <property type="evidence" value="ECO:0007669"/>
    <property type="project" value="UniProtKB-UniRule"/>
</dbReference>
<dbReference type="GO" id="GO:0046872">
    <property type="term" value="F:metal ion binding"/>
    <property type="evidence" value="ECO:0007669"/>
    <property type="project" value="UniProtKB-KW"/>
</dbReference>
<keyword evidence="3 6" id="KW-0547">Nucleotide-binding</keyword>
<accession>A0A2P8HYH0</accession>
<dbReference type="InterPro" id="IPR042108">
    <property type="entry name" value="GTPase_HflX_N_sf"/>
</dbReference>
<dbReference type="Pfam" id="PF01926">
    <property type="entry name" value="MMR_HSR1"/>
    <property type="match status" value="1"/>
</dbReference>
<evidence type="ECO:0000313" key="12">
    <source>
        <dbReference type="Proteomes" id="UP000242310"/>
    </source>
</evidence>
<dbReference type="InterPro" id="IPR025121">
    <property type="entry name" value="GTPase_HflX_N"/>
</dbReference>
<keyword evidence="1 6" id="KW-0963">Cytoplasm</keyword>
<dbReference type="InterPro" id="IPR030394">
    <property type="entry name" value="G_HFLX_dom"/>
</dbReference>
<comment type="caution">
    <text evidence="11">The sequence shown here is derived from an EMBL/GenBank/DDBJ whole genome shotgun (WGS) entry which is preliminary data.</text>
</comment>
<dbReference type="Pfam" id="PF16360">
    <property type="entry name" value="GTP-bdg_M"/>
    <property type="match status" value="1"/>
</dbReference>
<dbReference type="AlphaFoldDB" id="A0A2P8HYH0"/>
<dbReference type="Gene3D" id="3.40.50.300">
    <property type="entry name" value="P-loop containing nucleotide triphosphate hydrolases"/>
    <property type="match status" value="1"/>
</dbReference>
<feature type="binding site" evidence="7">
    <location>
        <begin position="253"/>
        <end position="256"/>
    </location>
    <ligand>
        <name>GTP</name>
        <dbReference type="ChEBI" id="CHEBI:37565"/>
    </ligand>
</feature>
<dbReference type="InterPro" id="IPR016496">
    <property type="entry name" value="GTPase_HflX"/>
</dbReference>
<dbReference type="Proteomes" id="UP000242310">
    <property type="component" value="Unassembled WGS sequence"/>
</dbReference>
<dbReference type="PANTHER" id="PTHR10229">
    <property type="entry name" value="GTP-BINDING PROTEIN HFLX"/>
    <property type="match status" value="1"/>
</dbReference>
<evidence type="ECO:0000256" key="2">
    <source>
        <dbReference type="ARBA" id="ARBA00022723"/>
    </source>
</evidence>
<feature type="binding site" evidence="7">
    <location>
        <begin position="319"/>
        <end position="322"/>
    </location>
    <ligand>
        <name>GTP</name>
        <dbReference type="ChEBI" id="CHEBI:37565"/>
    </ligand>
</feature>
<feature type="coiled-coil region" evidence="9">
    <location>
        <begin position="159"/>
        <end position="200"/>
    </location>
</feature>
<evidence type="ECO:0000256" key="9">
    <source>
        <dbReference type="SAM" id="Coils"/>
    </source>
</evidence>
<dbReference type="InterPro" id="IPR006073">
    <property type="entry name" value="GTP-bd"/>
</dbReference>
<feature type="domain" description="Hflx-type G" evidence="10">
    <location>
        <begin position="200"/>
        <end position="361"/>
    </location>
</feature>
<comment type="function">
    <text evidence="6">GTPase that associates with the 50S ribosomal subunit and may have a role during protein synthesis or ribosome biogenesis.</text>
</comment>
<keyword evidence="4 8" id="KW-0460">Magnesium</keyword>
<sequence>MGLVTEERVILVGCRQKQSEKKADFESSMNELKSLAESAKGSVAAVKYQERDRVHPSTYIGKGKLREIASEAETVEADLLIFNDELSSGQAANIQNMTGFPVIDRTQLILDIFADRAQTKEGKIQVELAQLNYMLPRLTGQGESLSRLGGGIGTRGPGETKLETDRRHIQKRMDDLKKQLEQVKKRREVHREERKRSRRAQFALVGYTNAGKSTILNALTKADAVSEDELFATLDPLTRRVELPSGYQALMSDTVGFIQDLPTSLIASFRSTLEEVLEADVLIHVVDASGEEVDKHLKTVKSHLTQLSAGHLQVITVLNKVDQMQEETFIPEGRTLRMNAYDKNDQQQLLHEMEEALKDISVYFSIDVTPDRGDAVAKIRQEAVLDTEMFDEERSVFRLKGYLFADHPLWGLIQEFKQEET</sequence>
<dbReference type="Gene3D" id="6.10.250.2860">
    <property type="match status" value="1"/>
</dbReference>
<dbReference type="PROSITE" id="PS51705">
    <property type="entry name" value="G_HFLX"/>
    <property type="match status" value="1"/>
</dbReference>
<dbReference type="NCBIfam" id="TIGR03156">
    <property type="entry name" value="GTP_HflX"/>
    <property type="match status" value="1"/>
</dbReference>
<keyword evidence="2 8" id="KW-0479">Metal-binding</keyword>
<dbReference type="Gene3D" id="3.40.50.11060">
    <property type="entry name" value="GTPase HflX, N-terminal domain"/>
    <property type="match status" value="1"/>
</dbReference>
<dbReference type="GO" id="GO:0005525">
    <property type="term" value="F:GTP binding"/>
    <property type="evidence" value="ECO:0007669"/>
    <property type="project" value="UniProtKB-UniRule"/>
</dbReference>
<evidence type="ECO:0000256" key="4">
    <source>
        <dbReference type="ARBA" id="ARBA00022842"/>
    </source>
</evidence>